<dbReference type="AlphaFoldDB" id="A0AAP0QWU9"/>
<reference evidence="2 3" key="1">
    <citation type="submission" date="2024-05" db="EMBL/GenBank/DDBJ databases">
        <title>Haplotype-resolved chromosome-level genome assembly of Huyou (Citrus changshanensis).</title>
        <authorList>
            <person name="Miao C."/>
            <person name="Chen W."/>
            <person name="Wu Y."/>
            <person name="Wang L."/>
            <person name="Zhao S."/>
            <person name="Grierson D."/>
            <person name="Xu C."/>
            <person name="Chen K."/>
        </authorList>
    </citation>
    <scope>NUCLEOTIDE SEQUENCE [LARGE SCALE GENOMIC DNA]</scope>
    <source>
        <strain evidence="2">01-14</strain>
        <tissue evidence="2">Leaf</tissue>
    </source>
</reference>
<proteinExistence type="predicted"/>
<feature type="region of interest" description="Disordered" evidence="1">
    <location>
        <begin position="1"/>
        <end position="75"/>
    </location>
</feature>
<organism evidence="2 3">
    <name type="scientific">Citrus x changshan-huyou</name>
    <dbReference type="NCBI Taxonomy" id="2935761"/>
    <lineage>
        <taxon>Eukaryota</taxon>
        <taxon>Viridiplantae</taxon>
        <taxon>Streptophyta</taxon>
        <taxon>Embryophyta</taxon>
        <taxon>Tracheophyta</taxon>
        <taxon>Spermatophyta</taxon>
        <taxon>Magnoliopsida</taxon>
        <taxon>eudicotyledons</taxon>
        <taxon>Gunneridae</taxon>
        <taxon>Pentapetalae</taxon>
        <taxon>rosids</taxon>
        <taxon>malvids</taxon>
        <taxon>Sapindales</taxon>
        <taxon>Rutaceae</taxon>
        <taxon>Aurantioideae</taxon>
        <taxon>Citrus</taxon>
    </lineage>
</organism>
<gene>
    <name evidence="2" type="ORF">WN944_023274</name>
</gene>
<dbReference type="Proteomes" id="UP001428341">
    <property type="component" value="Unassembled WGS sequence"/>
</dbReference>
<keyword evidence="3" id="KW-1185">Reference proteome</keyword>
<comment type="caution">
    <text evidence="2">The sequence shown here is derived from an EMBL/GenBank/DDBJ whole genome shotgun (WGS) entry which is preliminary data.</text>
</comment>
<evidence type="ECO:0000313" key="2">
    <source>
        <dbReference type="EMBL" id="KAK9230307.1"/>
    </source>
</evidence>
<protein>
    <submittedName>
        <fullName evidence="2">Uncharacterized protein</fullName>
    </submittedName>
</protein>
<name>A0AAP0QWU9_9ROSI</name>
<accession>A0AAP0QWU9</accession>
<evidence type="ECO:0000313" key="3">
    <source>
        <dbReference type="Proteomes" id="UP001428341"/>
    </source>
</evidence>
<dbReference type="EMBL" id="JBCGBO010000001">
    <property type="protein sequence ID" value="KAK9230307.1"/>
    <property type="molecule type" value="Genomic_DNA"/>
</dbReference>
<sequence length="75" mass="8410">MTREQHPEKLMNEPRSLDQGSAEPNQCKLNQKAQNGSDIIDKEGTEHLMNEGEKSRIEKSSSQRPGTTAGCRDQK</sequence>
<evidence type="ECO:0000256" key="1">
    <source>
        <dbReference type="SAM" id="MobiDB-lite"/>
    </source>
</evidence>
<feature type="compositionally biased region" description="Basic and acidic residues" evidence="1">
    <location>
        <begin position="1"/>
        <end position="16"/>
    </location>
</feature>
<feature type="compositionally biased region" description="Polar residues" evidence="1">
    <location>
        <begin position="18"/>
        <end position="37"/>
    </location>
</feature>
<feature type="compositionally biased region" description="Basic and acidic residues" evidence="1">
    <location>
        <begin position="39"/>
        <end position="61"/>
    </location>
</feature>